<comment type="caution">
    <text evidence="3">The sequence shown here is derived from an EMBL/GenBank/DDBJ whole genome shotgun (WGS) entry which is preliminary data.</text>
</comment>
<name>A0ABQ1SAR0_9SPHN</name>
<keyword evidence="2" id="KW-0732">Signal</keyword>
<gene>
    <name evidence="3" type="ORF">GCM10011515_15560</name>
</gene>
<dbReference type="EMBL" id="BMKL01000001">
    <property type="protein sequence ID" value="GGD96600.1"/>
    <property type="molecule type" value="Genomic_DNA"/>
</dbReference>
<feature type="chain" id="PRO_5046651916" evidence="2">
    <location>
        <begin position="20"/>
        <end position="89"/>
    </location>
</feature>
<dbReference type="RefSeq" id="WP_188644621.1">
    <property type="nucleotide sequence ID" value="NZ_BMKL01000001.1"/>
</dbReference>
<feature type="signal peptide" evidence="2">
    <location>
        <begin position="1"/>
        <end position="19"/>
    </location>
</feature>
<protein>
    <submittedName>
        <fullName evidence="3">Uncharacterized protein</fullName>
    </submittedName>
</protein>
<evidence type="ECO:0000256" key="2">
    <source>
        <dbReference type="SAM" id="SignalP"/>
    </source>
</evidence>
<evidence type="ECO:0000313" key="4">
    <source>
        <dbReference type="Proteomes" id="UP000619041"/>
    </source>
</evidence>
<feature type="region of interest" description="Disordered" evidence="1">
    <location>
        <begin position="25"/>
        <end position="46"/>
    </location>
</feature>
<dbReference type="Proteomes" id="UP000619041">
    <property type="component" value="Unassembled WGS sequence"/>
</dbReference>
<feature type="region of interest" description="Disordered" evidence="1">
    <location>
        <begin position="69"/>
        <end position="89"/>
    </location>
</feature>
<feature type="compositionally biased region" description="Low complexity" evidence="1">
    <location>
        <begin position="30"/>
        <end position="46"/>
    </location>
</feature>
<feature type="compositionally biased region" description="Basic and acidic residues" evidence="1">
    <location>
        <begin position="69"/>
        <end position="80"/>
    </location>
</feature>
<evidence type="ECO:0000313" key="3">
    <source>
        <dbReference type="EMBL" id="GGD96600.1"/>
    </source>
</evidence>
<organism evidence="3 4">
    <name type="scientific">Tsuneonella deserti</name>
    <dbReference type="NCBI Taxonomy" id="2035528"/>
    <lineage>
        <taxon>Bacteria</taxon>
        <taxon>Pseudomonadati</taxon>
        <taxon>Pseudomonadota</taxon>
        <taxon>Alphaproteobacteria</taxon>
        <taxon>Sphingomonadales</taxon>
        <taxon>Erythrobacteraceae</taxon>
        <taxon>Tsuneonella</taxon>
    </lineage>
</organism>
<keyword evidence="4" id="KW-1185">Reference proteome</keyword>
<reference evidence="4" key="1">
    <citation type="journal article" date="2019" name="Int. J. Syst. Evol. Microbiol.">
        <title>The Global Catalogue of Microorganisms (GCM) 10K type strain sequencing project: providing services to taxonomists for standard genome sequencing and annotation.</title>
        <authorList>
            <consortium name="The Broad Institute Genomics Platform"/>
            <consortium name="The Broad Institute Genome Sequencing Center for Infectious Disease"/>
            <person name="Wu L."/>
            <person name="Ma J."/>
        </authorList>
    </citation>
    <scope>NUCLEOTIDE SEQUENCE [LARGE SCALE GENOMIC DNA]</scope>
    <source>
        <strain evidence="4">CGMCC 1.15959</strain>
    </source>
</reference>
<proteinExistence type="predicted"/>
<evidence type="ECO:0000256" key="1">
    <source>
        <dbReference type="SAM" id="MobiDB-lite"/>
    </source>
</evidence>
<accession>A0ABQ1SAR0</accession>
<sequence>MLKYILGAAALTFAAPVFAQSAPVADPHAGHAQHAQAAQTEQQGGHAGHAAMMMDCCKKCCEDSKADAKMDCCDKPKEGAPEAPAGHQH</sequence>